<organism evidence="2 3">
    <name type="scientific">Parastrongyloides trichosuri</name>
    <name type="common">Possum-specific nematode worm</name>
    <dbReference type="NCBI Taxonomy" id="131310"/>
    <lineage>
        <taxon>Eukaryota</taxon>
        <taxon>Metazoa</taxon>
        <taxon>Ecdysozoa</taxon>
        <taxon>Nematoda</taxon>
        <taxon>Chromadorea</taxon>
        <taxon>Rhabditida</taxon>
        <taxon>Tylenchina</taxon>
        <taxon>Panagrolaimomorpha</taxon>
        <taxon>Strongyloidoidea</taxon>
        <taxon>Strongyloididae</taxon>
        <taxon>Parastrongyloides</taxon>
    </lineage>
</organism>
<keyword evidence="1" id="KW-0472">Membrane</keyword>
<evidence type="ECO:0000313" key="2">
    <source>
        <dbReference type="Proteomes" id="UP000038045"/>
    </source>
</evidence>
<name>A0A0N4ZAM4_PARTI</name>
<dbReference type="WBParaSite" id="PTRK_0000450125.1">
    <property type="protein sequence ID" value="PTRK_0000450125.1"/>
    <property type="gene ID" value="PTRK_0000450125"/>
</dbReference>
<feature type="transmembrane region" description="Helical" evidence="1">
    <location>
        <begin position="110"/>
        <end position="131"/>
    </location>
</feature>
<keyword evidence="1" id="KW-1133">Transmembrane helix</keyword>
<feature type="transmembrane region" description="Helical" evidence="1">
    <location>
        <begin position="255"/>
        <end position="277"/>
    </location>
</feature>
<dbReference type="Proteomes" id="UP000038045">
    <property type="component" value="Unplaced"/>
</dbReference>
<feature type="transmembrane region" description="Helical" evidence="1">
    <location>
        <begin position="191"/>
        <end position="211"/>
    </location>
</feature>
<keyword evidence="1" id="KW-0812">Transmembrane</keyword>
<reference evidence="3" key="1">
    <citation type="submission" date="2017-02" db="UniProtKB">
        <authorList>
            <consortium name="WormBaseParasite"/>
        </authorList>
    </citation>
    <scope>IDENTIFICATION</scope>
</reference>
<accession>A0A0N4ZAM4</accession>
<dbReference type="AlphaFoldDB" id="A0A0N4ZAM4"/>
<evidence type="ECO:0000313" key="3">
    <source>
        <dbReference type="WBParaSite" id="PTRK_0000450125.1"/>
    </source>
</evidence>
<evidence type="ECO:0000256" key="1">
    <source>
        <dbReference type="SAM" id="Phobius"/>
    </source>
</evidence>
<keyword evidence="2" id="KW-1185">Reference proteome</keyword>
<protein>
    <submittedName>
        <fullName evidence="3">DC_STAMP domain-containing protein</fullName>
    </submittedName>
</protein>
<proteinExistence type="predicted"/>
<feature type="transmembrane region" description="Helical" evidence="1">
    <location>
        <begin position="25"/>
        <end position="51"/>
    </location>
</feature>
<sequence length="308" mass="36462">MVVTEKDLENCSNEINDEKYGKIKILIAVIVCALINFTMFHQILLLINVYLEVPKDEPTRLFVAFNETEIFWKMSVEAGIASNSTSSSETIRHTNERDELIARNDKKYRIIYFLIGLITFILTKIVMSCHFKYVLLFRNIVPEFEEIVLTEISNEYGWMAVKIEIPSNLERSLQMDMDSLHVKTDKKCRKVYFIAACIIFVLINVVMKNYFEFISLLRKEFLREKVETWMEIYESYNIHLEQSCPYVNDIILYKFLVLFSYAFMIFSVISWSGYFSLRTVKLVTKLAIIYYHKKSAQVKPEKNWFQHP</sequence>